<dbReference type="EMBL" id="CP040710">
    <property type="protein sequence ID" value="QCW98859.1"/>
    <property type="molecule type" value="Genomic_DNA"/>
</dbReference>
<dbReference type="AlphaFoldDB" id="A0A5B7SPA9"/>
<feature type="domain" description="HTH marR-type" evidence="4">
    <location>
        <begin position="7"/>
        <end position="141"/>
    </location>
</feature>
<dbReference type="GO" id="GO:0003700">
    <property type="term" value="F:DNA-binding transcription factor activity"/>
    <property type="evidence" value="ECO:0007669"/>
    <property type="project" value="InterPro"/>
</dbReference>
<proteinExistence type="predicted"/>
<dbReference type="SUPFAM" id="SSF46785">
    <property type="entry name" value="Winged helix' DNA-binding domain"/>
    <property type="match status" value="1"/>
</dbReference>
<dbReference type="OrthoDB" id="5327581at2"/>
<evidence type="ECO:0000313" key="6">
    <source>
        <dbReference type="Proteomes" id="UP000310017"/>
    </source>
</evidence>
<reference evidence="5 6" key="1">
    <citation type="submission" date="2019-05" db="EMBL/GenBank/DDBJ databases">
        <title>Genome sequencing of F202Z8.</title>
        <authorList>
            <person name="Kwon Y.M."/>
        </authorList>
    </citation>
    <scope>NUCLEOTIDE SEQUENCE [LARGE SCALE GENOMIC DNA]</scope>
    <source>
        <strain evidence="5 6">F202Z8</strain>
    </source>
</reference>
<dbReference type="PRINTS" id="PR00598">
    <property type="entry name" value="HTHMARR"/>
</dbReference>
<keyword evidence="1" id="KW-0805">Transcription regulation</keyword>
<keyword evidence="6" id="KW-1185">Reference proteome</keyword>
<evidence type="ECO:0000256" key="1">
    <source>
        <dbReference type="ARBA" id="ARBA00023015"/>
    </source>
</evidence>
<dbReference type="InterPro" id="IPR036388">
    <property type="entry name" value="WH-like_DNA-bd_sf"/>
</dbReference>
<dbReference type="InterPro" id="IPR000835">
    <property type="entry name" value="HTH_MarR-typ"/>
</dbReference>
<keyword evidence="2" id="KW-0238">DNA-binding</keyword>
<protein>
    <submittedName>
        <fullName evidence="5">MarR family transcriptional regulator</fullName>
    </submittedName>
</protein>
<dbReference type="Gene3D" id="1.10.10.10">
    <property type="entry name" value="Winged helix-like DNA-binding domain superfamily/Winged helix DNA-binding domain"/>
    <property type="match status" value="1"/>
</dbReference>
<dbReference type="GO" id="GO:0003677">
    <property type="term" value="F:DNA binding"/>
    <property type="evidence" value="ECO:0007669"/>
    <property type="project" value="UniProtKB-KW"/>
</dbReference>
<dbReference type="InterPro" id="IPR036390">
    <property type="entry name" value="WH_DNA-bd_sf"/>
</dbReference>
<evidence type="ECO:0000313" key="5">
    <source>
        <dbReference type="EMBL" id="QCW98859.1"/>
    </source>
</evidence>
<evidence type="ECO:0000256" key="3">
    <source>
        <dbReference type="ARBA" id="ARBA00023163"/>
    </source>
</evidence>
<accession>A0A5B7SPA9</accession>
<name>A0A5B7SPA9_9FLAO</name>
<sequence length="149" mass="17241">MNLSLPSETIFHAIESTIKEYRKYAQKNITAAIDNVTIDQGLVLLFLNEHPDLNQKEIAELVFKDNASMTRMIDNMVQKKHLKRAMNPEDRRRYKLEITDKGKEVLRILPPIIHRNRNSSLKGITKEEIDQLETILGKIRSNCSKNTTP</sequence>
<evidence type="ECO:0000259" key="4">
    <source>
        <dbReference type="PROSITE" id="PS50995"/>
    </source>
</evidence>
<dbReference type="KEGG" id="asag:FGM00_01510"/>
<dbReference type="PANTHER" id="PTHR42756:SF1">
    <property type="entry name" value="TRANSCRIPTIONAL REPRESSOR OF EMRAB OPERON"/>
    <property type="match status" value="1"/>
</dbReference>
<organism evidence="5 6">
    <name type="scientific">Aggregatimonas sangjinii</name>
    <dbReference type="NCBI Taxonomy" id="2583587"/>
    <lineage>
        <taxon>Bacteria</taxon>
        <taxon>Pseudomonadati</taxon>
        <taxon>Bacteroidota</taxon>
        <taxon>Flavobacteriia</taxon>
        <taxon>Flavobacteriales</taxon>
        <taxon>Flavobacteriaceae</taxon>
        <taxon>Aggregatimonas</taxon>
    </lineage>
</organism>
<evidence type="ECO:0000256" key="2">
    <source>
        <dbReference type="ARBA" id="ARBA00023125"/>
    </source>
</evidence>
<keyword evidence="3" id="KW-0804">Transcription</keyword>
<dbReference type="SMART" id="SM00347">
    <property type="entry name" value="HTH_MARR"/>
    <property type="match status" value="1"/>
</dbReference>
<dbReference type="PROSITE" id="PS50995">
    <property type="entry name" value="HTH_MARR_2"/>
    <property type="match status" value="1"/>
</dbReference>
<dbReference type="RefSeq" id="WP_138851214.1">
    <property type="nucleotide sequence ID" value="NZ_CP040710.1"/>
</dbReference>
<dbReference type="PANTHER" id="PTHR42756">
    <property type="entry name" value="TRANSCRIPTIONAL REGULATOR, MARR"/>
    <property type="match status" value="1"/>
</dbReference>
<dbReference type="Pfam" id="PF01047">
    <property type="entry name" value="MarR"/>
    <property type="match status" value="1"/>
</dbReference>
<gene>
    <name evidence="5" type="ORF">FGM00_01510</name>
</gene>
<dbReference type="Proteomes" id="UP000310017">
    <property type="component" value="Chromosome"/>
</dbReference>